<evidence type="ECO:0000256" key="4">
    <source>
        <dbReference type="ARBA" id="ARBA00022448"/>
    </source>
</evidence>
<protein>
    <recommendedName>
        <fullName evidence="3">Probable multidrug resistance protein NorM</fullName>
    </recommendedName>
    <alternativeName>
        <fullName evidence="5">Multidrug-efflux transporter</fullName>
    </alternativeName>
</protein>
<dbReference type="InterPro" id="IPR002528">
    <property type="entry name" value="MATE_fam"/>
</dbReference>
<evidence type="ECO:0000256" key="1">
    <source>
        <dbReference type="ARBA" id="ARBA00003408"/>
    </source>
</evidence>
<comment type="similarity">
    <text evidence="2">Belongs to the multi antimicrobial extrusion (MATE) (TC 2.A.66.1) family.</text>
</comment>
<dbReference type="EMBL" id="UHFP01000001">
    <property type="protein sequence ID" value="SUN69004.1"/>
    <property type="molecule type" value="Genomic_DNA"/>
</dbReference>
<dbReference type="GO" id="GO:0015297">
    <property type="term" value="F:antiporter activity"/>
    <property type="evidence" value="ECO:0007669"/>
    <property type="project" value="InterPro"/>
</dbReference>
<reference evidence="7 8" key="1">
    <citation type="submission" date="2018-06" db="EMBL/GenBank/DDBJ databases">
        <authorList>
            <consortium name="Pathogen Informatics"/>
            <person name="Doyle S."/>
        </authorList>
    </citation>
    <scope>NUCLEOTIDE SEQUENCE [LARGE SCALE GENOMIC DNA]</scope>
    <source>
        <strain evidence="7 8">NCTC13760</strain>
    </source>
</reference>
<dbReference type="PANTHER" id="PTHR43298:SF2">
    <property type="entry name" value="FMN_FAD EXPORTER YEEO-RELATED"/>
    <property type="match status" value="1"/>
</dbReference>
<name>A0A380KPG9_9STRE</name>
<keyword evidence="6" id="KW-1133">Transmembrane helix</keyword>
<dbReference type="InterPro" id="IPR050222">
    <property type="entry name" value="MATE_MdtK"/>
</dbReference>
<feature type="transmembrane region" description="Helical" evidence="6">
    <location>
        <begin position="103"/>
        <end position="122"/>
    </location>
</feature>
<evidence type="ECO:0000313" key="7">
    <source>
        <dbReference type="EMBL" id="SUN69004.1"/>
    </source>
</evidence>
<comment type="function">
    <text evidence="1">Multidrug efflux pump.</text>
</comment>
<proteinExistence type="inferred from homology"/>
<evidence type="ECO:0000256" key="6">
    <source>
        <dbReference type="SAM" id="Phobius"/>
    </source>
</evidence>
<dbReference type="PANTHER" id="PTHR43298">
    <property type="entry name" value="MULTIDRUG RESISTANCE PROTEIN NORM-RELATED"/>
    <property type="match status" value="1"/>
</dbReference>
<evidence type="ECO:0000256" key="5">
    <source>
        <dbReference type="ARBA" id="ARBA00031636"/>
    </source>
</evidence>
<feature type="transmembrane region" description="Helical" evidence="6">
    <location>
        <begin position="26"/>
        <end position="49"/>
    </location>
</feature>
<gene>
    <name evidence="7" type="ORF">NCTC13760_01706</name>
</gene>
<evidence type="ECO:0000256" key="3">
    <source>
        <dbReference type="ARBA" id="ARBA00020268"/>
    </source>
</evidence>
<accession>A0A380KPG9</accession>
<feature type="transmembrane region" description="Helical" evidence="6">
    <location>
        <begin position="61"/>
        <end position="82"/>
    </location>
</feature>
<keyword evidence="6" id="KW-0472">Membrane</keyword>
<dbReference type="AlphaFoldDB" id="A0A380KPG9"/>
<dbReference type="Pfam" id="PF01554">
    <property type="entry name" value="MatE"/>
    <property type="match status" value="1"/>
</dbReference>
<dbReference type="Proteomes" id="UP000255352">
    <property type="component" value="Unassembled WGS sequence"/>
</dbReference>
<dbReference type="GO" id="GO:0005886">
    <property type="term" value="C:plasma membrane"/>
    <property type="evidence" value="ECO:0007669"/>
    <property type="project" value="TreeGrafter"/>
</dbReference>
<organism evidence="7 8">
    <name type="scientific">Streptococcus infantarius</name>
    <dbReference type="NCBI Taxonomy" id="102684"/>
    <lineage>
        <taxon>Bacteria</taxon>
        <taxon>Bacillati</taxon>
        <taxon>Bacillota</taxon>
        <taxon>Bacilli</taxon>
        <taxon>Lactobacillales</taxon>
        <taxon>Streptococcaceae</taxon>
        <taxon>Streptococcus</taxon>
    </lineage>
</organism>
<keyword evidence="4" id="KW-0813">Transport</keyword>
<keyword evidence="6" id="KW-0812">Transmembrane</keyword>
<feature type="transmembrane region" description="Helical" evidence="6">
    <location>
        <begin position="142"/>
        <end position="164"/>
    </location>
</feature>
<evidence type="ECO:0000313" key="8">
    <source>
        <dbReference type="Proteomes" id="UP000255352"/>
    </source>
</evidence>
<sequence length="177" mass="19642">MGNGAVLLLLRFIGGFMSYSKEVNRYVFPLIATNIAQLLINQLSLHFAVNDSSVALSGISVIQNFLFDFGGILGAFSLSFNIKGAQAFAENDKKHFKDLFKSSLLLDVVIGASFLVLCVVFRKSFLRLFYGFSGELLGLSTLYLVIMSPYILLTLLTFLLTNVLKVENQTDFLDWAC</sequence>
<evidence type="ECO:0000256" key="2">
    <source>
        <dbReference type="ARBA" id="ARBA00010199"/>
    </source>
</evidence>
<dbReference type="GO" id="GO:0042910">
    <property type="term" value="F:xenobiotic transmembrane transporter activity"/>
    <property type="evidence" value="ECO:0007669"/>
    <property type="project" value="InterPro"/>
</dbReference>